<keyword evidence="9" id="KW-0175">Coiled coil</keyword>
<feature type="non-terminal residue" evidence="12">
    <location>
        <position position="484"/>
    </location>
</feature>
<name>A0AAD5SWX9_9FUNG</name>
<dbReference type="GO" id="GO:0006355">
    <property type="term" value="P:regulation of DNA-templated transcription"/>
    <property type="evidence" value="ECO:0007669"/>
    <property type="project" value="InterPro"/>
</dbReference>
<keyword evidence="6" id="KW-0805">Transcription regulation</keyword>
<gene>
    <name evidence="12" type="primary">NOT5_1</name>
    <name evidence="12" type="ORF">HK100_001510</name>
</gene>
<dbReference type="InterPro" id="IPR040168">
    <property type="entry name" value="Not2/3/5"/>
</dbReference>
<feature type="domain" description="CCR4-Not complex component Not N-terminal" evidence="11">
    <location>
        <begin position="15"/>
        <end position="242"/>
    </location>
</feature>
<keyword evidence="13" id="KW-1185">Reference proteome</keyword>
<keyword evidence="5" id="KW-0678">Repressor</keyword>
<feature type="region of interest" description="Disordered" evidence="10">
    <location>
        <begin position="456"/>
        <end position="484"/>
    </location>
</feature>
<feature type="compositionally biased region" description="Basic and acidic residues" evidence="10">
    <location>
        <begin position="287"/>
        <end position="297"/>
    </location>
</feature>
<proteinExistence type="inferred from homology"/>
<dbReference type="EMBL" id="JADGJH010001329">
    <property type="protein sequence ID" value="KAJ3114930.1"/>
    <property type="molecule type" value="Genomic_DNA"/>
</dbReference>
<evidence type="ECO:0000256" key="1">
    <source>
        <dbReference type="ARBA" id="ARBA00004123"/>
    </source>
</evidence>
<organism evidence="12 13">
    <name type="scientific">Physocladia obscura</name>
    <dbReference type="NCBI Taxonomy" id="109957"/>
    <lineage>
        <taxon>Eukaryota</taxon>
        <taxon>Fungi</taxon>
        <taxon>Fungi incertae sedis</taxon>
        <taxon>Chytridiomycota</taxon>
        <taxon>Chytridiomycota incertae sedis</taxon>
        <taxon>Chytridiomycetes</taxon>
        <taxon>Chytridiales</taxon>
        <taxon>Chytriomycetaceae</taxon>
        <taxon>Physocladia</taxon>
    </lineage>
</organism>
<dbReference type="InterPro" id="IPR007207">
    <property type="entry name" value="Not_N"/>
</dbReference>
<evidence type="ECO:0000313" key="13">
    <source>
        <dbReference type="Proteomes" id="UP001211907"/>
    </source>
</evidence>
<evidence type="ECO:0000256" key="5">
    <source>
        <dbReference type="ARBA" id="ARBA00022491"/>
    </source>
</evidence>
<evidence type="ECO:0000313" key="12">
    <source>
        <dbReference type="EMBL" id="KAJ3114930.1"/>
    </source>
</evidence>
<evidence type="ECO:0000256" key="7">
    <source>
        <dbReference type="ARBA" id="ARBA00023163"/>
    </source>
</evidence>
<dbReference type="Pfam" id="PF04065">
    <property type="entry name" value="Not3"/>
    <property type="match status" value="1"/>
</dbReference>
<feature type="region of interest" description="Disordered" evidence="10">
    <location>
        <begin position="287"/>
        <end position="306"/>
    </location>
</feature>
<dbReference type="AlphaFoldDB" id="A0AAD5SWX9"/>
<evidence type="ECO:0000256" key="6">
    <source>
        <dbReference type="ARBA" id="ARBA00023015"/>
    </source>
</evidence>
<protein>
    <submittedName>
        <fullName evidence="12">General negative regulator of transcription subunit 5</fullName>
    </submittedName>
</protein>
<comment type="caution">
    <text evidence="12">The sequence shown here is derived from an EMBL/GenBank/DDBJ whole genome shotgun (WGS) entry which is preliminary data.</text>
</comment>
<sequence>MAGRKLQSMHLAMDKRATEIDKVLKLVALGVEAFEEVFDKLQVAVNTGNSTQKDKLEADLKKEIKKLQRFRDQIKTWISSPEVKDKKPLTDNRRLIETQMEKFKACEKELKTKAFSKEGLSAAQKLDPLERERIELADTLRTHIESLETQIDAFEFEVEKIKSTMGKKKDKSNLEKVAKLEHGRERHKHHIKMLEIVLRMFENNDIEMDPVKGLLEDVAYYVESNRDPDFEEDEGIYDDLNLNDAEAYGINADEGESDDSEDGIYFLLHPEVLKKIWQEADQSKPKPEVKTVEEAKKKITGSEVPSPVKPTTIKVVPAKPPQKEEVKLVVKGPLLKPTLPIRSGSTASTDVPAAVTPIIPQSTIRYAAAAAQSPASTAPINTQQIPSVQVTVIERKPDNYVPVAVVIAAAAQHSAAQQAVFQSPSRTNWNGEVPAQISGVPAFVAPLIAQKTPVAQIKKEATKDESATPQEPLSSGLPPALKDM</sequence>
<evidence type="ECO:0000256" key="8">
    <source>
        <dbReference type="ARBA" id="ARBA00023242"/>
    </source>
</evidence>
<keyword evidence="4" id="KW-0963">Cytoplasm</keyword>
<evidence type="ECO:0000256" key="2">
    <source>
        <dbReference type="ARBA" id="ARBA00004496"/>
    </source>
</evidence>
<keyword evidence="7" id="KW-0804">Transcription</keyword>
<dbReference type="PIRSF" id="PIRSF005290">
    <property type="entry name" value="NOT_su_3_5"/>
    <property type="match status" value="1"/>
</dbReference>
<feature type="coiled-coil region" evidence="9">
    <location>
        <begin position="137"/>
        <end position="164"/>
    </location>
</feature>
<comment type="similarity">
    <text evidence="3">Belongs to the CNOT2/3/5 family.</text>
</comment>
<dbReference type="Proteomes" id="UP001211907">
    <property type="component" value="Unassembled WGS sequence"/>
</dbReference>
<dbReference type="GO" id="GO:0030015">
    <property type="term" value="C:CCR4-NOT core complex"/>
    <property type="evidence" value="ECO:0007669"/>
    <property type="project" value="InterPro"/>
</dbReference>
<dbReference type="GO" id="GO:0005737">
    <property type="term" value="C:cytoplasm"/>
    <property type="evidence" value="ECO:0007669"/>
    <property type="project" value="UniProtKB-SubCell"/>
</dbReference>
<accession>A0AAD5SWX9</accession>
<evidence type="ECO:0000256" key="9">
    <source>
        <dbReference type="SAM" id="Coils"/>
    </source>
</evidence>
<dbReference type="GO" id="GO:0005634">
    <property type="term" value="C:nucleus"/>
    <property type="evidence" value="ECO:0007669"/>
    <property type="project" value="UniProtKB-SubCell"/>
</dbReference>
<keyword evidence="8" id="KW-0539">Nucleus</keyword>
<dbReference type="PANTHER" id="PTHR23326">
    <property type="entry name" value="CCR4 NOT-RELATED"/>
    <property type="match status" value="1"/>
</dbReference>
<dbReference type="InterPro" id="IPR012270">
    <property type="entry name" value="CCR4-NOT_su3/5"/>
</dbReference>
<evidence type="ECO:0000256" key="10">
    <source>
        <dbReference type="SAM" id="MobiDB-lite"/>
    </source>
</evidence>
<feature type="compositionally biased region" description="Basic and acidic residues" evidence="10">
    <location>
        <begin position="457"/>
        <end position="466"/>
    </location>
</feature>
<evidence type="ECO:0000256" key="3">
    <source>
        <dbReference type="ARBA" id="ARBA00007682"/>
    </source>
</evidence>
<evidence type="ECO:0000256" key="4">
    <source>
        <dbReference type="ARBA" id="ARBA00022490"/>
    </source>
</evidence>
<comment type="subcellular location">
    <subcellularLocation>
        <location evidence="2">Cytoplasm</location>
    </subcellularLocation>
    <subcellularLocation>
        <location evidence="1">Nucleus</location>
    </subcellularLocation>
</comment>
<reference evidence="12" key="1">
    <citation type="submission" date="2020-05" db="EMBL/GenBank/DDBJ databases">
        <title>Phylogenomic resolution of chytrid fungi.</title>
        <authorList>
            <person name="Stajich J.E."/>
            <person name="Amses K."/>
            <person name="Simmons R."/>
            <person name="Seto K."/>
            <person name="Myers J."/>
            <person name="Bonds A."/>
            <person name="Quandt C.A."/>
            <person name="Barry K."/>
            <person name="Liu P."/>
            <person name="Grigoriev I."/>
            <person name="Longcore J.E."/>
            <person name="James T.Y."/>
        </authorList>
    </citation>
    <scope>NUCLEOTIDE SEQUENCE</scope>
    <source>
        <strain evidence="12">JEL0513</strain>
    </source>
</reference>
<evidence type="ECO:0000259" key="11">
    <source>
        <dbReference type="Pfam" id="PF04065"/>
    </source>
</evidence>